<reference evidence="1 3" key="2">
    <citation type="journal article" date="2020" name="Int. J. Syst. Evol. Microbiol.">
        <title>Sulfuracidifex tepidarius gen. nov., sp. nov. and transfer of Sulfolobus metallicus Huber and Stetter 1992 to the genus Sulfuracidifex as Sulfuracidifex metallicus comb. nov.</title>
        <authorList>
            <person name="Itoh T."/>
            <person name="Miura T."/>
            <person name="Sakai H.D."/>
            <person name="Kato S."/>
            <person name="Ohkuma M."/>
            <person name="Takashina T."/>
        </authorList>
    </citation>
    <scope>NUCLEOTIDE SEQUENCE [LARGE SCALE GENOMIC DNA]</scope>
    <source>
        <strain evidence="1 3">IC-006</strain>
        <strain evidence="2">IC-007</strain>
    </source>
</reference>
<evidence type="ECO:0000313" key="4">
    <source>
        <dbReference type="Proteomes" id="UP000325030"/>
    </source>
</evidence>
<evidence type="ECO:0000313" key="1">
    <source>
        <dbReference type="EMBL" id="BBG23374.1"/>
    </source>
</evidence>
<dbReference type="EMBL" id="AP018930">
    <property type="protein sequence ID" value="BBG26127.1"/>
    <property type="molecule type" value="Genomic_DNA"/>
</dbReference>
<proteinExistence type="predicted"/>
<keyword evidence="3" id="KW-1185">Reference proteome</keyword>
<dbReference type="EMBL" id="AP018929">
    <property type="protein sequence ID" value="BBG23374.1"/>
    <property type="molecule type" value="Genomic_DNA"/>
</dbReference>
<dbReference type="AlphaFoldDB" id="A0A510DT87"/>
<evidence type="ECO:0000313" key="3">
    <source>
        <dbReference type="Proteomes" id="UP000322983"/>
    </source>
</evidence>
<gene>
    <name evidence="1" type="ORF">IC006_0658</name>
    <name evidence="2" type="ORF">IC007_0632</name>
</gene>
<dbReference type="Proteomes" id="UP000325030">
    <property type="component" value="Chromosome"/>
</dbReference>
<accession>A0A510DT87</accession>
<evidence type="ECO:0000313" key="2">
    <source>
        <dbReference type="EMBL" id="BBG26127.1"/>
    </source>
</evidence>
<name>A0A510DT87_9CREN</name>
<protein>
    <submittedName>
        <fullName evidence="1">Uncharacterized protein</fullName>
    </submittedName>
</protein>
<dbReference type="KEGG" id="step:IC006_0658"/>
<dbReference type="Proteomes" id="UP000322983">
    <property type="component" value="Chromosome"/>
</dbReference>
<sequence>MAKVLYFSVNSQLTQLFLSPISKERMRDGLALNPFIKGQPSFHYHGPSPVISLRQQ</sequence>
<organism evidence="1 3">
    <name type="scientific">Sulfuracidifex tepidarius</name>
    <dbReference type="NCBI Taxonomy" id="1294262"/>
    <lineage>
        <taxon>Archaea</taxon>
        <taxon>Thermoproteota</taxon>
        <taxon>Thermoprotei</taxon>
        <taxon>Sulfolobales</taxon>
        <taxon>Sulfolobaceae</taxon>
        <taxon>Sulfuracidifex</taxon>
    </lineage>
</organism>
<accession>A0A510E107</accession>
<reference evidence="4" key="1">
    <citation type="submission" date="2018-09" db="EMBL/GenBank/DDBJ databases">
        <title>Complete Genome Sequencing of Sulfolobus sp. JCM 16834.</title>
        <authorList>
            <person name="Kato S."/>
            <person name="Itoh T."/>
            <person name="Ohkuma M."/>
        </authorList>
    </citation>
    <scope>NUCLEOTIDE SEQUENCE [LARGE SCALE GENOMIC DNA]</scope>
    <source>
        <strain evidence="4">IC-007</strain>
    </source>
</reference>